<dbReference type="GO" id="GO:0022857">
    <property type="term" value="F:transmembrane transporter activity"/>
    <property type="evidence" value="ECO:0007669"/>
    <property type="project" value="InterPro"/>
</dbReference>
<evidence type="ECO:0000313" key="2">
    <source>
        <dbReference type="EMBL" id="SUZ51598.1"/>
    </source>
</evidence>
<dbReference type="AlphaFoldDB" id="A0A381NCU2"/>
<dbReference type="SUPFAM" id="SSF53850">
    <property type="entry name" value="Periplasmic binding protein-like II"/>
    <property type="match status" value="1"/>
</dbReference>
<dbReference type="Pfam" id="PF04069">
    <property type="entry name" value="OpuAC"/>
    <property type="match status" value="1"/>
</dbReference>
<dbReference type="GO" id="GO:0043190">
    <property type="term" value="C:ATP-binding cassette (ABC) transporter complex"/>
    <property type="evidence" value="ECO:0007669"/>
    <property type="project" value="InterPro"/>
</dbReference>
<evidence type="ECO:0000259" key="1">
    <source>
        <dbReference type="Pfam" id="PF04069"/>
    </source>
</evidence>
<gene>
    <name evidence="2" type="ORF">METZ01_LOCUS4452</name>
</gene>
<proteinExistence type="predicted"/>
<name>A0A381NCU2_9ZZZZ</name>
<protein>
    <recommendedName>
        <fullName evidence="1">ABC-type glycine betaine transport system substrate-binding domain-containing protein</fullName>
    </recommendedName>
</protein>
<dbReference type="PROSITE" id="PS51257">
    <property type="entry name" value="PROKAR_LIPOPROTEIN"/>
    <property type="match status" value="1"/>
</dbReference>
<sequence>MLKRLIVIFAALAMVASACGSDDDAASGGQSTATTAAPAATTAAPAATTAAPAAEEAAAADSSDPIKLPIHNWSSQIAGVYAVGAILESTGNSVEYISADSTLVYTSMCEGDMDLVHEVWEGAFGVAFMEQVDAGCVIDAATH</sequence>
<feature type="domain" description="ABC-type glycine betaine transport system substrate-binding" evidence="1">
    <location>
        <begin position="65"/>
        <end position="135"/>
    </location>
</feature>
<dbReference type="EMBL" id="UINC01000230">
    <property type="protein sequence ID" value="SUZ51598.1"/>
    <property type="molecule type" value="Genomic_DNA"/>
</dbReference>
<organism evidence="2">
    <name type="scientific">marine metagenome</name>
    <dbReference type="NCBI Taxonomy" id="408172"/>
    <lineage>
        <taxon>unclassified sequences</taxon>
        <taxon>metagenomes</taxon>
        <taxon>ecological metagenomes</taxon>
    </lineage>
</organism>
<dbReference type="InterPro" id="IPR007210">
    <property type="entry name" value="ABC_Gly_betaine_transp_sub-bd"/>
</dbReference>
<accession>A0A381NCU2</accession>
<feature type="non-terminal residue" evidence="2">
    <location>
        <position position="143"/>
    </location>
</feature>
<reference evidence="2" key="1">
    <citation type="submission" date="2018-05" db="EMBL/GenBank/DDBJ databases">
        <authorList>
            <person name="Lanie J.A."/>
            <person name="Ng W.-L."/>
            <person name="Kazmierczak K.M."/>
            <person name="Andrzejewski T.M."/>
            <person name="Davidsen T.M."/>
            <person name="Wayne K.J."/>
            <person name="Tettelin H."/>
            <person name="Glass J.I."/>
            <person name="Rusch D."/>
            <person name="Podicherti R."/>
            <person name="Tsui H.-C.T."/>
            <person name="Winkler M.E."/>
        </authorList>
    </citation>
    <scope>NUCLEOTIDE SEQUENCE</scope>
</reference>
<dbReference type="Gene3D" id="3.10.105.10">
    <property type="entry name" value="Dipeptide-binding Protein, Domain 3"/>
    <property type="match status" value="1"/>
</dbReference>